<dbReference type="InterPro" id="IPR012675">
    <property type="entry name" value="Beta-grasp_dom_sf"/>
</dbReference>
<keyword evidence="2" id="KW-1185">Reference proteome</keyword>
<sequence>MLQGEVIALQVNGKPVELAEPTPLLYYVQTLGVDPRGIAVEVNGEILQRDGYSACTLQDGDQVEIVRMVGGG</sequence>
<proteinExistence type="predicted"/>
<dbReference type="InterPro" id="IPR016155">
    <property type="entry name" value="Mopterin_synth/thiamin_S_b"/>
</dbReference>
<dbReference type="PANTHER" id="PTHR34472:SF1">
    <property type="entry name" value="SULFUR CARRIER PROTEIN THIS"/>
    <property type="match status" value="1"/>
</dbReference>
<dbReference type="Pfam" id="PF02597">
    <property type="entry name" value="ThiS"/>
    <property type="match status" value="1"/>
</dbReference>
<comment type="caution">
    <text evidence="1">The sequence shown here is derived from an EMBL/GenBank/DDBJ whole genome shotgun (WGS) entry which is preliminary data.</text>
</comment>
<dbReference type="Gene3D" id="3.10.20.30">
    <property type="match status" value="1"/>
</dbReference>
<protein>
    <submittedName>
        <fullName evidence="1">Sulfur carrier protein ThiS</fullName>
    </submittedName>
</protein>
<reference evidence="1" key="1">
    <citation type="submission" date="2020-10" db="EMBL/GenBank/DDBJ databases">
        <title>Ca. Dormibacterota MAGs.</title>
        <authorList>
            <person name="Montgomery K."/>
        </authorList>
    </citation>
    <scope>NUCLEOTIDE SEQUENCE [LARGE SCALE GENOMIC DNA]</scope>
    <source>
        <strain evidence="1">SC8812_S17_10</strain>
    </source>
</reference>
<dbReference type="CDD" id="cd00565">
    <property type="entry name" value="Ubl_ThiS"/>
    <property type="match status" value="1"/>
</dbReference>
<dbReference type="Proteomes" id="UP000612893">
    <property type="component" value="Unassembled WGS sequence"/>
</dbReference>
<accession>A0A934N715</accession>
<gene>
    <name evidence="1" type="primary">thiS</name>
    <name evidence="1" type="ORF">JF922_00015</name>
</gene>
<name>A0A934N715_9BACT</name>
<organism evidence="1 2">
    <name type="scientific">Candidatus Nephthysia bennettiae</name>
    <dbReference type="NCBI Taxonomy" id="3127016"/>
    <lineage>
        <taxon>Bacteria</taxon>
        <taxon>Bacillati</taxon>
        <taxon>Candidatus Dormiibacterota</taxon>
        <taxon>Candidatus Dormibacteria</taxon>
        <taxon>Candidatus Dormibacterales</taxon>
        <taxon>Candidatus Dormibacteraceae</taxon>
        <taxon>Candidatus Nephthysia</taxon>
    </lineage>
</organism>
<dbReference type="PANTHER" id="PTHR34472">
    <property type="entry name" value="SULFUR CARRIER PROTEIN THIS"/>
    <property type="match status" value="1"/>
</dbReference>
<evidence type="ECO:0000313" key="2">
    <source>
        <dbReference type="Proteomes" id="UP000612893"/>
    </source>
</evidence>
<evidence type="ECO:0000313" key="1">
    <source>
        <dbReference type="EMBL" id="MBJ7596463.1"/>
    </source>
</evidence>
<dbReference type="EMBL" id="JAEKNR010000001">
    <property type="protein sequence ID" value="MBJ7596463.1"/>
    <property type="molecule type" value="Genomic_DNA"/>
</dbReference>
<dbReference type="AlphaFoldDB" id="A0A934N715"/>
<dbReference type="NCBIfam" id="TIGR01683">
    <property type="entry name" value="thiS"/>
    <property type="match status" value="1"/>
</dbReference>
<dbReference type="InterPro" id="IPR010035">
    <property type="entry name" value="Thi_S"/>
</dbReference>
<dbReference type="InterPro" id="IPR003749">
    <property type="entry name" value="ThiS/MoaD-like"/>
</dbReference>
<dbReference type="SUPFAM" id="SSF54285">
    <property type="entry name" value="MoaD/ThiS"/>
    <property type="match status" value="1"/>
</dbReference>